<feature type="transmembrane region" description="Helical" evidence="1">
    <location>
        <begin position="154"/>
        <end position="172"/>
    </location>
</feature>
<keyword evidence="1" id="KW-0812">Transmembrane</keyword>
<accession>A0AAW6QVE0</accession>
<reference evidence="2" key="2">
    <citation type="submission" date="2019-04" db="EMBL/GenBank/DDBJ databases">
        <authorList>
            <person name="Zou H."/>
        </authorList>
    </citation>
    <scope>NUCLEOTIDE SEQUENCE</scope>
    <source>
        <strain evidence="2">2015oxa</strain>
    </source>
</reference>
<feature type="transmembrane region" description="Helical" evidence="1">
    <location>
        <begin position="20"/>
        <end position="39"/>
    </location>
</feature>
<reference evidence="2" key="1">
    <citation type="journal article" date="2019" name="Int J Environ Res Public Health">
        <title>Characterization of Chromosome-Mediated BlaOXA-894 in Shewanella xiamenensis Isolated from Pig Wastewater.</title>
        <authorList>
            <person name="Zou H."/>
            <person name="Zhou Z."/>
            <person name="Xia H."/>
            <person name="Zhao Q."/>
            <person name="Li X."/>
        </authorList>
    </citation>
    <scope>NUCLEOTIDE SEQUENCE</scope>
    <source>
        <strain evidence="2">2015oxa</strain>
    </source>
</reference>
<keyword evidence="1" id="KW-0472">Membrane</keyword>
<dbReference type="AlphaFoldDB" id="A0AAW6QVE0"/>
<protein>
    <submittedName>
        <fullName evidence="2">Uncharacterized protein</fullName>
    </submittedName>
</protein>
<keyword evidence="1" id="KW-1133">Transmembrane helix</keyword>
<gene>
    <name evidence="2" type="ORF">E2650_09140</name>
</gene>
<dbReference type="Proteomes" id="UP001152518">
    <property type="component" value="Unassembled WGS sequence"/>
</dbReference>
<name>A0AAW6QVE0_9GAMM</name>
<evidence type="ECO:0000256" key="1">
    <source>
        <dbReference type="SAM" id="Phobius"/>
    </source>
</evidence>
<dbReference type="EMBL" id="SUNE01000005">
    <property type="protein sequence ID" value="MDG5900052.1"/>
    <property type="molecule type" value="Genomic_DNA"/>
</dbReference>
<comment type="caution">
    <text evidence="2">The sequence shown here is derived from an EMBL/GenBank/DDBJ whole genome shotgun (WGS) entry which is preliminary data.</text>
</comment>
<sequence length="185" mass="21769">MKIIPTVPKKSKLMSWLKQLPISLQLILIISLFYLTWHFRYFVSGVNESELVKVEGILYSIECKNKISGADSIILYTSFPEREVWFSGWQKCKNLSRALNELRFPEKVIYYTKRYNGVFSQNSEGALWIYAVDLARTNEPLIYPINGLGVNYEPNIWCLVFFFIALSLIESLRERWSDYRKLKMS</sequence>
<evidence type="ECO:0000313" key="2">
    <source>
        <dbReference type="EMBL" id="MDG5900052.1"/>
    </source>
</evidence>
<organism evidence="2">
    <name type="scientific">Shewanella xiamenensis</name>
    <dbReference type="NCBI Taxonomy" id="332186"/>
    <lineage>
        <taxon>Bacteria</taxon>
        <taxon>Pseudomonadati</taxon>
        <taxon>Pseudomonadota</taxon>
        <taxon>Gammaproteobacteria</taxon>
        <taxon>Alteromonadales</taxon>
        <taxon>Shewanellaceae</taxon>
        <taxon>Shewanella</taxon>
    </lineage>
</organism>
<proteinExistence type="predicted"/>
<dbReference type="RefSeq" id="WP_279255063.1">
    <property type="nucleotide sequence ID" value="NZ_SUNE01000005.1"/>
</dbReference>